<name>A0A0A0BY44_9CELL</name>
<evidence type="ECO:0000256" key="1">
    <source>
        <dbReference type="SAM" id="Phobius"/>
    </source>
</evidence>
<dbReference type="AlphaFoldDB" id="A0A0A0BY44"/>
<evidence type="ECO:0000313" key="3">
    <source>
        <dbReference type="Proteomes" id="UP000054314"/>
    </source>
</evidence>
<feature type="transmembrane region" description="Helical" evidence="1">
    <location>
        <begin position="28"/>
        <end position="55"/>
    </location>
</feature>
<dbReference type="Gene3D" id="3.40.50.1820">
    <property type="entry name" value="alpha/beta hydrolase"/>
    <property type="match status" value="1"/>
</dbReference>
<keyword evidence="1" id="KW-0812">Transmembrane</keyword>
<dbReference type="RefSeq" id="WP_198025988.1">
    <property type="nucleotide sequence ID" value="NZ_AXCZ01000051.1"/>
</dbReference>
<accession>A0A0A0BY44</accession>
<dbReference type="InterPro" id="IPR029058">
    <property type="entry name" value="AB_hydrolase_fold"/>
</dbReference>
<protein>
    <submittedName>
        <fullName evidence="2">Membrane protein</fullName>
    </submittedName>
</protein>
<feature type="transmembrane region" description="Helical" evidence="1">
    <location>
        <begin position="137"/>
        <end position="157"/>
    </location>
</feature>
<comment type="caution">
    <text evidence="2">The sequence shown here is derived from an EMBL/GenBank/DDBJ whole genome shotgun (WGS) entry which is preliminary data.</text>
</comment>
<feature type="transmembrane region" description="Helical" evidence="1">
    <location>
        <begin position="75"/>
        <end position="97"/>
    </location>
</feature>
<keyword evidence="3" id="KW-1185">Reference proteome</keyword>
<feature type="transmembrane region" description="Helical" evidence="1">
    <location>
        <begin position="225"/>
        <end position="244"/>
    </location>
</feature>
<feature type="transmembrane region" description="Helical" evidence="1">
    <location>
        <begin position="109"/>
        <end position="131"/>
    </location>
</feature>
<organism evidence="2 3">
    <name type="scientific">Cellulomonas bogoriensis 69B4 = DSM 16987</name>
    <dbReference type="NCBI Taxonomy" id="1386082"/>
    <lineage>
        <taxon>Bacteria</taxon>
        <taxon>Bacillati</taxon>
        <taxon>Actinomycetota</taxon>
        <taxon>Actinomycetes</taxon>
        <taxon>Micrococcales</taxon>
        <taxon>Cellulomonadaceae</taxon>
        <taxon>Cellulomonas</taxon>
    </lineage>
</organism>
<dbReference type="Proteomes" id="UP000054314">
    <property type="component" value="Unassembled WGS sequence"/>
</dbReference>
<dbReference type="EMBL" id="AXCZ01000051">
    <property type="protein sequence ID" value="KGM13293.1"/>
    <property type="molecule type" value="Genomic_DNA"/>
</dbReference>
<keyword evidence="1" id="KW-1133">Transmembrane helix</keyword>
<keyword evidence="1" id="KW-0472">Membrane</keyword>
<feature type="transmembrane region" description="Helical" evidence="1">
    <location>
        <begin position="178"/>
        <end position="195"/>
    </location>
</feature>
<reference evidence="2 3" key="1">
    <citation type="submission" date="2013-08" db="EMBL/GenBank/DDBJ databases">
        <title>Genome sequencing of Cellulomonas bogoriensis 69B4.</title>
        <authorList>
            <person name="Chen F."/>
            <person name="Li Y."/>
            <person name="Wang G."/>
        </authorList>
    </citation>
    <scope>NUCLEOTIDE SEQUENCE [LARGE SCALE GENOMIC DNA]</scope>
    <source>
        <strain evidence="2 3">69B4</strain>
    </source>
</reference>
<gene>
    <name evidence="2" type="ORF">N869_16650</name>
</gene>
<evidence type="ECO:0000313" key="2">
    <source>
        <dbReference type="EMBL" id="KGM13293.1"/>
    </source>
</evidence>
<sequence>MSTTTSPVDAHPVQEAPPLPAWSRLWPYAALSGGTLLLAATGVLPVWPGLVHLVALPPLDLFTDLRVLLVHAPSWEALAVLLVGLLAVRVLVMAWALGGIRPPLVLRALRFYLLLAVPLALAAFVITVAHTVLYSRLFWPGVGVVVVAVLVLGPGPWRSGNGTGLRHAWREGLRVDVTVPYLAVLAVLGVVAEAGDLPTLAMVPLSGLATALAVRRLAAPPRAPVAWLTTVVVLVGAAAVVFLLTRDTGPMPEDDPPREGALLLMSGINSSSGRGAIFDTSPERLGFTCEQTFYVSYAGPGDGQPRGTATCPITTGAPYEPHHTQRPVDEQVEAFAAQVEDLPRPLTVATHSHGAWIVWDAVAQGLADVDVLVLVGPFPHSVVGYAEAGSHGSGAVLGHLLGVIGPAAAAVDFHFDPRAPAAQDLLGTAGRPQEVFSRPVGDGVRTLAVHSATDLPLLPEGWRMDVDRNACPARVAHPYLPISPPYYREISAFLDQEPAPSCPAWRDWGGLVVRPLGPPPSRM</sequence>
<proteinExistence type="predicted"/>
<dbReference type="SUPFAM" id="SSF53474">
    <property type="entry name" value="alpha/beta-Hydrolases"/>
    <property type="match status" value="1"/>
</dbReference>